<dbReference type="AlphaFoldDB" id="X8DMI2"/>
<sequence length="60" mass="6384">MLLLGTDAAATSVLNQLNSGVLDGNSHALSRDQSSNLFVCWSDVTDHRFGSINFGGFLGR</sequence>
<comment type="caution">
    <text evidence="1">The sequence shown here is derived from an EMBL/GenBank/DDBJ whole genome shotgun (WGS) entry which is preliminary data.</text>
</comment>
<protein>
    <submittedName>
        <fullName evidence="1">Uncharacterized protein</fullName>
    </submittedName>
</protein>
<accession>X8DMI2</accession>
<evidence type="ECO:0000313" key="2">
    <source>
        <dbReference type="Proteomes" id="UP000023351"/>
    </source>
</evidence>
<proteinExistence type="predicted"/>
<dbReference type="PATRIC" id="fig|1299321.3.peg.3134"/>
<reference evidence="1 2" key="1">
    <citation type="submission" date="2013-12" db="EMBL/GenBank/DDBJ databases">
        <authorList>
            <person name="Zelazny A."/>
            <person name="Olivier K."/>
            <person name="Holland S."/>
            <person name="Lenaerts A."/>
            <person name="Ordway D."/>
            <person name="DeGroote M.A."/>
            <person name="Parker T."/>
            <person name="Sizemore C."/>
            <person name="Tallon L.J."/>
            <person name="Sadzewicz L.K."/>
            <person name="Sengamalay N."/>
            <person name="Fraser C.M."/>
            <person name="Hine E."/>
            <person name="Shefchek K.A."/>
            <person name="Das S.P."/>
            <person name="Tettelin H."/>
        </authorList>
    </citation>
    <scope>NUCLEOTIDE SEQUENCE [LARGE SCALE GENOMIC DNA]</scope>
    <source>
        <strain evidence="1 2">1513</strain>
    </source>
</reference>
<gene>
    <name evidence="1" type="ORF">I540_3264</name>
</gene>
<dbReference type="Proteomes" id="UP000023351">
    <property type="component" value="Unassembled WGS sequence"/>
</dbReference>
<evidence type="ECO:0000313" key="1">
    <source>
        <dbReference type="EMBL" id="EUA69817.1"/>
    </source>
</evidence>
<organism evidence="1 2">
    <name type="scientific">Mycobacteroides abscessus subsp. bolletii 1513</name>
    <dbReference type="NCBI Taxonomy" id="1299321"/>
    <lineage>
        <taxon>Bacteria</taxon>
        <taxon>Bacillati</taxon>
        <taxon>Actinomycetota</taxon>
        <taxon>Actinomycetes</taxon>
        <taxon>Mycobacteriales</taxon>
        <taxon>Mycobacteriaceae</taxon>
        <taxon>Mycobacteroides</taxon>
        <taxon>Mycobacteroides abscessus</taxon>
    </lineage>
</organism>
<name>X8DMI2_9MYCO</name>
<dbReference type="EMBL" id="JAOJ01000002">
    <property type="protein sequence ID" value="EUA69817.1"/>
    <property type="molecule type" value="Genomic_DNA"/>
</dbReference>